<dbReference type="EMBL" id="AAZJ01000004">
    <property type="protein sequence ID" value="EDK14025.1"/>
    <property type="molecule type" value="Genomic_DNA"/>
</dbReference>
<sequence length="198" mass="19868">MTGGKVTAPDTTNGDGKKLVDASGLATALNSLSWTATAGKDADGDAEGQSNQEVKAGETVTFKAGKNLKVKQEGANFTYSLKDTLTGLTSITLNDATANGGNGAKTEITKDGLTITPANGAGTNNANIISVTISGISAGNKAITNVASGLNAYGDTNTNFDATANSATDLTRQFDANGAYDGLLNLNEKGANKKSLGG</sequence>
<dbReference type="InterPro" id="IPR029275">
    <property type="entry name" value="HiaBD2_put_GIN_domain"/>
</dbReference>
<evidence type="ECO:0000313" key="2">
    <source>
        <dbReference type="EMBL" id="EDK14025.1"/>
    </source>
</evidence>
<dbReference type="Proteomes" id="UP000005596">
    <property type="component" value="Unassembled WGS sequence"/>
</dbReference>
<reference evidence="2 3" key="1">
    <citation type="journal article" date="2007" name="Genome Biol.">
        <title>Characterization and modeling of the Haemophilus influenzae core and supragenomes based on the complete genomic sequences of Rd and 12 clinical nontypeable strains.</title>
        <authorList>
            <person name="Hogg J.S."/>
            <person name="Hu F.Z."/>
            <person name="Janto B."/>
            <person name="Boissy R."/>
            <person name="Hayes J."/>
            <person name="Keefe R."/>
            <person name="Post J.C."/>
            <person name="Ehrlich G.D."/>
        </authorList>
    </citation>
    <scope>NUCLEOTIDE SEQUENCE [LARGE SCALE GENOMIC DNA]</scope>
    <source>
        <strain evidence="2 3">22.4-21</strain>
    </source>
</reference>
<feature type="domain" description="Trimeric autotransporter adhesin putative GIN" evidence="1">
    <location>
        <begin position="144"/>
        <end position="196"/>
    </location>
</feature>
<dbReference type="Pfam" id="PF15403">
    <property type="entry name" value="HiaBD2"/>
    <property type="match status" value="1"/>
</dbReference>
<dbReference type="AlphaFoldDB" id="A4NXH7"/>
<dbReference type="Gene3D" id="3.90.1780.10">
    <property type="entry name" value="Trimeric adhesin"/>
    <property type="match status" value="1"/>
</dbReference>
<protein>
    <submittedName>
        <fullName evidence="2">Hsf-like protein</fullName>
    </submittedName>
</protein>
<accession>A4NXH7</accession>
<dbReference type="InterPro" id="IPR037174">
    <property type="entry name" value="Trimeric_adhesin"/>
</dbReference>
<evidence type="ECO:0000259" key="1">
    <source>
        <dbReference type="Pfam" id="PF15403"/>
    </source>
</evidence>
<proteinExistence type="predicted"/>
<organism evidence="2 3">
    <name type="scientific">Haemophilus influenzae 22.4-21</name>
    <dbReference type="NCBI Taxonomy" id="375063"/>
    <lineage>
        <taxon>Bacteria</taxon>
        <taxon>Pseudomonadati</taxon>
        <taxon>Pseudomonadota</taxon>
        <taxon>Gammaproteobacteria</taxon>
        <taxon>Pasteurellales</taxon>
        <taxon>Pasteurellaceae</taxon>
        <taxon>Haemophilus</taxon>
    </lineage>
</organism>
<dbReference type="SUPFAM" id="SSF101999">
    <property type="entry name" value="Trimeric adhesin"/>
    <property type="match status" value="2"/>
</dbReference>
<name>A4NXH7_HAEIF</name>
<dbReference type="Gene3D" id="2.20.70.140">
    <property type="match status" value="1"/>
</dbReference>
<gene>
    <name evidence="2" type="ORF">CGSHiR3021_08016</name>
</gene>
<evidence type="ECO:0000313" key="3">
    <source>
        <dbReference type="Proteomes" id="UP000005596"/>
    </source>
</evidence>
<dbReference type="BioCyc" id="HINF375063:G119K-871-MONOMER"/>